<reference evidence="7" key="1">
    <citation type="submission" date="2025-08" db="UniProtKB">
        <authorList>
            <consortium name="RefSeq"/>
        </authorList>
    </citation>
    <scope>IDENTIFICATION</scope>
    <source>
        <tissue evidence="7">Testes</tissue>
    </source>
</reference>
<evidence type="ECO:0000256" key="1">
    <source>
        <dbReference type="ARBA" id="ARBA00022741"/>
    </source>
</evidence>
<feature type="compositionally biased region" description="Polar residues" evidence="4">
    <location>
        <begin position="135"/>
        <end position="147"/>
    </location>
</feature>
<dbReference type="PANTHER" id="PTHR24346:SF77">
    <property type="entry name" value="SERINE THREONINE PROTEIN KINASE"/>
    <property type="match status" value="1"/>
</dbReference>
<dbReference type="InterPro" id="IPR011009">
    <property type="entry name" value="Kinase-like_dom_sf"/>
</dbReference>
<evidence type="ECO:0000313" key="6">
    <source>
        <dbReference type="Proteomes" id="UP000694865"/>
    </source>
</evidence>
<dbReference type="Pfam" id="PF00069">
    <property type="entry name" value="Pkinase"/>
    <property type="match status" value="1"/>
</dbReference>
<feature type="compositionally biased region" description="Low complexity" evidence="4">
    <location>
        <begin position="318"/>
        <end position="329"/>
    </location>
</feature>
<feature type="region of interest" description="Disordered" evidence="4">
    <location>
        <begin position="89"/>
        <end position="164"/>
    </location>
</feature>
<dbReference type="PROSITE" id="PS00108">
    <property type="entry name" value="PROTEIN_KINASE_ST"/>
    <property type="match status" value="1"/>
</dbReference>
<evidence type="ECO:0000256" key="2">
    <source>
        <dbReference type="ARBA" id="ARBA00022840"/>
    </source>
</evidence>
<feature type="domain" description="Protein kinase" evidence="5">
    <location>
        <begin position="357"/>
        <end position="632"/>
    </location>
</feature>
<sequence>MGNSVMKNHGSKSSSSSKAVFQVLCNEPALLASIATVTCVVKPASSSASSSTSALHSSSLHGVRRSSPNMGIGRSAFCRKSLTRGDISTQPVIRARAPKIGDIPRHGKIDEDSIADSPSHPHSQSSVVVSSNSSAPKYQNNATACNSSDKDERKSSNVTCDSGKGSMIVNSSPVLEWPILVTGKHSQKYSQSRTSKVGISELDTENDMSVPSVEEDMDDKYTMQSTSKNNVTRTSNVLNVLPPSPELEPKTLHMVKSISADNWSASQNTALRITPHLSINDTGVLQDDNRLSVSDDHLSINKPKLSRPIFPSLPYSPYASPSVSPSASPRLRRQPTKESHSVQISSGTENFTQLNQYRLKNEIGKGSYGIVKLAYSEEDAVSYAMKILSKKKLIRKGGFSKPPPARNGKPVPKTPLERVYREIAILKKLDHPNVVHLVEVLDDPNEDNLYMVFELVPNGPVIDVPTENPFSEDQSRIYLHDAILGIEYLHYQKIIHRDIKPSNLLLGNDGHIKIADFGVSDEFDGVDALLSNTAGTPAFMPPETLQDHSNKYHGKPLDIWSLGVTLYCFIYGRVPFTDNFILALHQKIKTQPVEFPPERAISDSLKDLLSRMLEKDPVKRISLPEIKIHPWVTLDGRIHLLSESDNCTLVEVTDEEISNSVRHLPKIETVILVKSMLKQKSFCNPYKSEEKKKKYKESGRSISSPAAFHE</sequence>
<evidence type="ECO:0000313" key="7">
    <source>
        <dbReference type="RefSeq" id="XP_006813514.1"/>
    </source>
</evidence>
<dbReference type="Proteomes" id="UP000694865">
    <property type="component" value="Unplaced"/>
</dbReference>
<dbReference type="InterPro" id="IPR000719">
    <property type="entry name" value="Prot_kinase_dom"/>
</dbReference>
<evidence type="ECO:0000259" key="5">
    <source>
        <dbReference type="PROSITE" id="PS50011"/>
    </source>
</evidence>
<keyword evidence="1 3" id="KW-0547">Nucleotide-binding</keyword>
<dbReference type="PROSITE" id="PS50011">
    <property type="entry name" value="PROTEIN_KINASE_DOM"/>
    <property type="match status" value="1"/>
</dbReference>
<protein>
    <submittedName>
        <fullName evidence="7">Calcium/calmodulin-dependent protein kinase kinase 2-like</fullName>
    </submittedName>
</protein>
<keyword evidence="6" id="KW-1185">Reference proteome</keyword>
<feature type="compositionally biased region" description="Basic and acidic residues" evidence="4">
    <location>
        <begin position="102"/>
        <end position="111"/>
    </location>
</feature>
<feature type="binding site" evidence="3">
    <location>
        <position position="396"/>
    </location>
    <ligand>
        <name>ATP</name>
        <dbReference type="ChEBI" id="CHEBI:30616"/>
    </ligand>
</feature>
<dbReference type="SMART" id="SM00220">
    <property type="entry name" value="S_TKc"/>
    <property type="match status" value="1"/>
</dbReference>
<dbReference type="InterPro" id="IPR008271">
    <property type="entry name" value="Ser/Thr_kinase_AS"/>
</dbReference>
<evidence type="ECO:0000256" key="4">
    <source>
        <dbReference type="SAM" id="MobiDB-lite"/>
    </source>
</evidence>
<gene>
    <name evidence="7" type="primary">LOC102801852</name>
</gene>
<feature type="region of interest" description="Disordered" evidence="4">
    <location>
        <begin position="688"/>
        <end position="710"/>
    </location>
</feature>
<feature type="region of interest" description="Disordered" evidence="4">
    <location>
        <begin position="47"/>
        <end position="72"/>
    </location>
</feature>
<dbReference type="GeneID" id="102801852"/>
<keyword evidence="2 3" id="KW-0067">ATP-binding</keyword>
<dbReference type="Gene3D" id="3.30.200.20">
    <property type="entry name" value="Phosphorylase Kinase, domain 1"/>
    <property type="match status" value="1"/>
</dbReference>
<feature type="compositionally biased region" description="Basic and acidic residues" evidence="4">
    <location>
        <begin position="688"/>
        <end position="699"/>
    </location>
</feature>
<accession>A0ABM0M0H3</accession>
<dbReference type="RefSeq" id="XP_006813514.1">
    <property type="nucleotide sequence ID" value="XM_006813451.1"/>
</dbReference>
<dbReference type="SUPFAM" id="SSF56112">
    <property type="entry name" value="Protein kinase-like (PK-like)"/>
    <property type="match status" value="1"/>
</dbReference>
<name>A0ABM0M0H3_SACKO</name>
<dbReference type="Gene3D" id="1.10.510.10">
    <property type="entry name" value="Transferase(Phosphotransferase) domain 1"/>
    <property type="match status" value="1"/>
</dbReference>
<feature type="region of interest" description="Disordered" evidence="4">
    <location>
        <begin position="318"/>
        <end position="345"/>
    </location>
</feature>
<evidence type="ECO:0000256" key="3">
    <source>
        <dbReference type="PROSITE-ProRule" id="PRU10141"/>
    </source>
</evidence>
<dbReference type="PANTHER" id="PTHR24346">
    <property type="entry name" value="MAP/MICROTUBULE AFFINITY-REGULATING KINASE"/>
    <property type="match status" value="1"/>
</dbReference>
<dbReference type="PROSITE" id="PS00107">
    <property type="entry name" value="PROTEIN_KINASE_ATP"/>
    <property type="match status" value="1"/>
</dbReference>
<feature type="compositionally biased region" description="Low complexity" evidence="4">
    <location>
        <begin position="47"/>
        <end position="61"/>
    </location>
</feature>
<feature type="compositionally biased region" description="Low complexity" evidence="4">
    <location>
        <begin position="117"/>
        <end position="134"/>
    </location>
</feature>
<dbReference type="CDD" id="cd14118">
    <property type="entry name" value="STKc_CAMKK"/>
    <property type="match status" value="1"/>
</dbReference>
<dbReference type="InterPro" id="IPR017441">
    <property type="entry name" value="Protein_kinase_ATP_BS"/>
</dbReference>
<proteinExistence type="predicted"/>
<organism evidence="6 7">
    <name type="scientific">Saccoglossus kowalevskii</name>
    <name type="common">Acorn worm</name>
    <dbReference type="NCBI Taxonomy" id="10224"/>
    <lineage>
        <taxon>Eukaryota</taxon>
        <taxon>Metazoa</taxon>
        <taxon>Hemichordata</taxon>
        <taxon>Enteropneusta</taxon>
        <taxon>Harrimaniidae</taxon>
        <taxon>Saccoglossus</taxon>
    </lineage>
</organism>